<evidence type="ECO:0000256" key="7">
    <source>
        <dbReference type="ARBA" id="ARBA00093374"/>
    </source>
</evidence>
<feature type="region of interest" description="Disordered" evidence="11">
    <location>
        <begin position="930"/>
        <end position="951"/>
    </location>
</feature>
<evidence type="ECO:0000313" key="13">
    <source>
        <dbReference type="EMBL" id="OCF33396.1"/>
    </source>
</evidence>
<dbReference type="SUPFAM" id="SSF54928">
    <property type="entry name" value="RNA-binding domain, RBD"/>
    <property type="match status" value="3"/>
</dbReference>
<feature type="compositionally biased region" description="Low complexity" evidence="11">
    <location>
        <begin position="1034"/>
        <end position="1051"/>
    </location>
</feature>
<evidence type="ECO:0000256" key="5">
    <source>
        <dbReference type="ARBA" id="ARBA00023187"/>
    </source>
</evidence>
<evidence type="ECO:0000256" key="8">
    <source>
        <dbReference type="ARBA" id="ARBA00093627"/>
    </source>
</evidence>
<organism evidence="13 14">
    <name type="scientific">Kwoniella heveanensis BCC8398</name>
    <dbReference type="NCBI Taxonomy" id="1296120"/>
    <lineage>
        <taxon>Eukaryota</taxon>
        <taxon>Fungi</taxon>
        <taxon>Dikarya</taxon>
        <taxon>Basidiomycota</taxon>
        <taxon>Agaricomycotina</taxon>
        <taxon>Tremellomycetes</taxon>
        <taxon>Tremellales</taxon>
        <taxon>Cryptococcaceae</taxon>
        <taxon>Kwoniella</taxon>
    </lineage>
</organism>
<keyword evidence="10" id="KW-0175">Coiled coil</keyword>
<protein>
    <recommendedName>
        <fullName evidence="8">U4/U6 snRNA-associated-splicing factor PRP24</fullName>
    </recommendedName>
</protein>
<proteinExistence type="predicted"/>
<feature type="compositionally biased region" description="Basic and acidic residues" evidence="11">
    <location>
        <begin position="938"/>
        <end position="951"/>
    </location>
</feature>
<evidence type="ECO:0000256" key="2">
    <source>
        <dbReference type="ARBA" id="ARBA00022664"/>
    </source>
</evidence>
<evidence type="ECO:0000256" key="4">
    <source>
        <dbReference type="ARBA" id="ARBA00022884"/>
    </source>
</evidence>
<feature type="region of interest" description="Disordered" evidence="11">
    <location>
        <begin position="346"/>
        <end position="369"/>
    </location>
</feature>
<dbReference type="InterPro" id="IPR012677">
    <property type="entry name" value="Nucleotide-bd_a/b_plait_sf"/>
</dbReference>
<dbReference type="Pfam" id="PF00076">
    <property type="entry name" value="RRM_1"/>
    <property type="match status" value="3"/>
</dbReference>
<feature type="domain" description="RRM" evidence="12">
    <location>
        <begin position="855"/>
        <end position="932"/>
    </location>
</feature>
<feature type="compositionally biased region" description="Basic and acidic residues" evidence="11">
    <location>
        <begin position="349"/>
        <end position="363"/>
    </location>
</feature>
<evidence type="ECO:0000256" key="3">
    <source>
        <dbReference type="ARBA" id="ARBA00022737"/>
    </source>
</evidence>
<dbReference type="OrthoDB" id="360390at2759"/>
<dbReference type="FunFam" id="3.30.70.330:FF:000365">
    <property type="entry name" value="U4/U6 snRNA-associated-splicing factor PRP24"/>
    <property type="match status" value="1"/>
</dbReference>
<feature type="region of interest" description="Disordered" evidence="11">
    <location>
        <begin position="1022"/>
        <end position="1051"/>
    </location>
</feature>
<accession>A0A1B9GQU3</accession>
<comment type="function">
    <text evidence="7">Functions as a recycling factor of the spliceosome, a machinery that forms on each precursor-messenger RNA (pre-mRNA) and catalyzes the removal of introns. Chaperones the re-annealing of U4 and U6 snRNAs (small nuclear RNAs) released from previous rounds of splicing, an initial step in reforming the U4/U6-U5 tri-snRNP (small nuclear ribonucleoprotein) that can reassemble into another spliceosome complex; this step involves binding U6 and facilitating the unwinding of the U6 internal stem loop, followed by base-pairing of U6 to U4.</text>
</comment>
<dbReference type="GO" id="GO:0006397">
    <property type="term" value="P:mRNA processing"/>
    <property type="evidence" value="ECO:0007669"/>
    <property type="project" value="UniProtKB-KW"/>
</dbReference>
<feature type="domain" description="RRM" evidence="12">
    <location>
        <begin position="689"/>
        <end position="775"/>
    </location>
</feature>
<keyword evidence="5" id="KW-0508">mRNA splicing</keyword>
<name>A0A1B9GQU3_9TREE</name>
<evidence type="ECO:0000256" key="9">
    <source>
        <dbReference type="PROSITE-ProRule" id="PRU00176"/>
    </source>
</evidence>
<feature type="compositionally biased region" description="Basic and acidic residues" evidence="11">
    <location>
        <begin position="1112"/>
        <end position="1133"/>
    </location>
</feature>
<sequence length="1147" mass="126397">MDGEDMQVDPAPVVAAETDLLVSQLGEVLVELEEEPNDVLLIRRQIQLMTALNMQSEALDFYSRLASLVMLDEDTWLFSLETLISSSARPLSLDDFVSVLEKFDQAENDYFSIPILLRHLEFVIACYPHATLSNSASEDGSQPAPIPVDQDVAEFLSAETTRGLISGIVQRARGLLSESHKLWNPWLEWEKTFLEDPAERTDALERIHAMYIERLATPHLDIDQTSSDYSTFCSQTCPDEYESRMVQATESSQSAKTKLTGEKRYGKTREDYEQQLAYATDLATQVQSLVEYATWESDARARSSGKGKKPTADNDLTCAAYERAVAAYAKAAYMTQSAIDHLQLSAEAQPEKPKGKGKNKENTESIATNDQLNATSQALRAYKDAEASIWLKYGAWAVEVGLVDVATKIFSRSVRACPHNGEVWCQNLLYLEQNSAEPAELADVFERSLSLGLLSFPGDRVADVVSVVLCRASSESRAESAGEDIIKEDDSEFHVPVLSTITRGMELVTKINQSGDPSLKLEKFLVAWAESRAPQHLEEVLGLVQQPSKSRSMSYQMTLLLTDVLSRSGNVEAAREMFQKSIQRSNLDWPEAVYEAYTLFESIHGSLADIQDAEKRIEKEREKVMRRREKAAQEVQAVQEQDAGIQAAVASETVQPVTTQAAVPVEDNAVAEQNSAPADNAVKRDREHTTVLVSGLPKGVAQGRIQSFFTDCGPIRETTIISDNDAEHDAALVEFSRADAIPSALAKYRKKFDGQEIYISMLWRSTLFVTNFARDADDATLRQLFGQYGRILQTRWPSRKYADSRRFCYITMESPAAAQEALLLHGYKPEGQAFGMTVLVSDPSAKTKRSDAGQTTLFVGGLNAKTTENDVRALFSAHGTIRHIKLGWNPEKKVCKGFAFVDMDSEAEAKACLQLHGNQFQGKLLKVEISDPNHANKKPSDRRPEEAADRRARSVRLANLPDNTQEGLLQQALEKVVPVKRLELFAKSREAVAELTSQADAGKLILRTEPFIFDGREIEITEQSGRPSHPTPAPAATQATATATATSSAPAAITATSFAPRATRKGKVLAKPRPTAVIAAASIANSSGNGAVAQAQARGQDDFRALVASKNKQREEKLADAKGEKRKSDPEAGDRDEDSEASKRART</sequence>
<keyword evidence="2" id="KW-0507">mRNA processing</keyword>
<feature type="region of interest" description="Disordered" evidence="11">
    <location>
        <begin position="1087"/>
        <end position="1147"/>
    </location>
</feature>
<dbReference type="STRING" id="1296120.A0A1B9GQU3"/>
<reference evidence="14" key="2">
    <citation type="submission" date="2013-12" db="EMBL/GenBank/DDBJ databases">
        <title>Evolution of pathogenesis and genome organization in the Tremellales.</title>
        <authorList>
            <person name="Cuomo C."/>
            <person name="Litvintseva A."/>
            <person name="Heitman J."/>
            <person name="Chen Y."/>
            <person name="Sun S."/>
            <person name="Springer D."/>
            <person name="Dromer F."/>
            <person name="Young S."/>
            <person name="Zeng Q."/>
            <person name="Chapman S."/>
            <person name="Gujja S."/>
            <person name="Saif S."/>
            <person name="Birren B."/>
        </authorList>
    </citation>
    <scope>NUCLEOTIDE SEQUENCE [LARGE SCALE GENOMIC DNA]</scope>
    <source>
        <strain evidence="14">BCC8398</strain>
    </source>
</reference>
<dbReference type="GO" id="GO:0005688">
    <property type="term" value="C:U6 snRNP"/>
    <property type="evidence" value="ECO:0007669"/>
    <property type="project" value="UniProtKB-ARBA"/>
</dbReference>
<evidence type="ECO:0000256" key="10">
    <source>
        <dbReference type="SAM" id="Coils"/>
    </source>
</evidence>
<keyword evidence="3" id="KW-0677">Repeat</keyword>
<dbReference type="SUPFAM" id="SSF48452">
    <property type="entry name" value="TPR-like"/>
    <property type="match status" value="2"/>
</dbReference>
<dbReference type="GO" id="GO:0008380">
    <property type="term" value="P:RNA splicing"/>
    <property type="evidence" value="ECO:0007669"/>
    <property type="project" value="UniProtKB-KW"/>
</dbReference>
<evidence type="ECO:0000313" key="14">
    <source>
        <dbReference type="Proteomes" id="UP000092666"/>
    </source>
</evidence>
<feature type="coiled-coil region" evidence="10">
    <location>
        <begin position="603"/>
        <end position="641"/>
    </location>
</feature>
<evidence type="ECO:0000256" key="11">
    <source>
        <dbReference type="SAM" id="MobiDB-lite"/>
    </source>
</evidence>
<dbReference type="PROSITE" id="PS50102">
    <property type="entry name" value="RRM"/>
    <property type="match status" value="3"/>
</dbReference>
<dbReference type="EMBL" id="KI669505">
    <property type="protein sequence ID" value="OCF33396.1"/>
    <property type="molecule type" value="Genomic_DNA"/>
</dbReference>
<dbReference type="Proteomes" id="UP000092666">
    <property type="component" value="Unassembled WGS sequence"/>
</dbReference>
<reference evidence="13 14" key="1">
    <citation type="submission" date="2013-07" db="EMBL/GenBank/DDBJ databases">
        <title>The Genome Sequence of Cryptococcus heveanensis BCC8398.</title>
        <authorList>
            <consortium name="The Broad Institute Genome Sequencing Platform"/>
            <person name="Cuomo C."/>
            <person name="Litvintseva A."/>
            <person name="Chen Y."/>
            <person name="Heitman J."/>
            <person name="Sun S."/>
            <person name="Springer D."/>
            <person name="Dromer F."/>
            <person name="Young S.K."/>
            <person name="Zeng Q."/>
            <person name="Gargeya S."/>
            <person name="Fitzgerald M."/>
            <person name="Abouelleil A."/>
            <person name="Alvarado L."/>
            <person name="Berlin A.M."/>
            <person name="Chapman S.B."/>
            <person name="Dewar J."/>
            <person name="Goldberg J."/>
            <person name="Griggs A."/>
            <person name="Gujja S."/>
            <person name="Hansen M."/>
            <person name="Howarth C."/>
            <person name="Imamovic A."/>
            <person name="Larimer J."/>
            <person name="McCowan C."/>
            <person name="Murphy C."/>
            <person name="Pearson M."/>
            <person name="Priest M."/>
            <person name="Roberts A."/>
            <person name="Saif S."/>
            <person name="Shea T."/>
            <person name="Sykes S."/>
            <person name="Wortman J."/>
            <person name="Nusbaum C."/>
            <person name="Birren B."/>
        </authorList>
    </citation>
    <scope>NUCLEOTIDE SEQUENCE [LARGE SCALE GENOMIC DNA]</scope>
    <source>
        <strain evidence="13 14">BCC8398</strain>
    </source>
</reference>
<comment type="subcellular location">
    <subcellularLocation>
        <location evidence="1">Nucleus</location>
    </subcellularLocation>
</comment>
<evidence type="ECO:0000256" key="6">
    <source>
        <dbReference type="ARBA" id="ARBA00023242"/>
    </source>
</evidence>
<dbReference type="Gene3D" id="1.25.40.10">
    <property type="entry name" value="Tetratricopeptide repeat domain"/>
    <property type="match status" value="2"/>
</dbReference>
<dbReference type="GO" id="GO:0003723">
    <property type="term" value="F:RNA binding"/>
    <property type="evidence" value="ECO:0007669"/>
    <property type="project" value="UniProtKB-UniRule"/>
</dbReference>
<keyword evidence="14" id="KW-1185">Reference proteome</keyword>
<dbReference type="AlphaFoldDB" id="A0A1B9GQU3"/>
<keyword evidence="6" id="KW-0539">Nucleus</keyword>
<dbReference type="SMART" id="SM00360">
    <property type="entry name" value="RRM"/>
    <property type="match status" value="4"/>
</dbReference>
<dbReference type="Gene3D" id="3.30.70.330">
    <property type="match status" value="3"/>
</dbReference>
<evidence type="ECO:0000259" key="12">
    <source>
        <dbReference type="PROSITE" id="PS50102"/>
    </source>
</evidence>
<dbReference type="CDD" id="cd00590">
    <property type="entry name" value="RRM_SF"/>
    <property type="match status" value="1"/>
</dbReference>
<dbReference type="InterPro" id="IPR000504">
    <property type="entry name" value="RRM_dom"/>
</dbReference>
<evidence type="ECO:0000256" key="1">
    <source>
        <dbReference type="ARBA" id="ARBA00004123"/>
    </source>
</evidence>
<dbReference type="InterPro" id="IPR035979">
    <property type="entry name" value="RBD_domain_sf"/>
</dbReference>
<dbReference type="InterPro" id="IPR011990">
    <property type="entry name" value="TPR-like_helical_dom_sf"/>
</dbReference>
<keyword evidence="4 9" id="KW-0694">RNA-binding</keyword>
<gene>
    <name evidence="13" type="ORF">I316_04815</name>
</gene>
<dbReference type="PANTHER" id="PTHR24012">
    <property type="entry name" value="RNA BINDING PROTEIN"/>
    <property type="match status" value="1"/>
</dbReference>
<feature type="domain" description="RRM" evidence="12">
    <location>
        <begin position="765"/>
        <end position="841"/>
    </location>
</feature>